<evidence type="ECO:0000313" key="3">
    <source>
        <dbReference type="Proteomes" id="UP001501509"/>
    </source>
</evidence>
<keyword evidence="3" id="KW-1185">Reference proteome</keyword>
<evidence type="ECO:0000256" key="1">
    <source>
        <dbReference type="SAM" id="SignalP"/>
    </source>
</evidence>
<dbReference type="InterPro" id="IPR009003">
    <property type="entry name" value="Peptidase_S1_PA"/>
</dbReference>
<feature type="signal peptide" evidence="1">
    <location>
        <begin position="1"/>
        <end position="25"/>
    </location>
</feature>
<dbReference type="PANTHER" id="PTHR36234:SF5">
    <property type="entry name" value="LYSYL ENDOPEPTIDASE"/>
    <property type="match status" value="1"/>
</dbReference>
<organism evidence="2 3">
    <name type="scientific">Actinomadura fulvescens</name>
    <dbReference type="NCBI Taxonomy" id="46160"/>
    <lineage>
        <taxon>Bacteria</taxon>
        <taxon>Bacillati</taxon>
        <taxon>Actinomycetota</taxon>
        <taxon>Actinomycetes</taxon>
        <taxon>Streptosporangiales</taxon>
        <taxon>Thermomonosporaceae</taxon>
        <taxon>Actinomadura</taxon>
    </lineage>
</organism>
<keyword evidence="1" id="KW-0732">Signal</keyword>
<evidence type="ECO:0008006" key="4">
    <source>
        <dbReference type="Google" id="ProtNLM"/>
    </source>
</evidence>
<dbReference type="EMBL" id="BAAATD010000010">
    <property type="protein sequence ID" value="GAA2621381.1"/>
    <property type="molecule type" value="Genomic_DNA"/>
</dbReference>
<protein>
    <recommendedName>
        <fullName evidence="4">Serine protease</fullName>
    </recommendedName>
</protein>
<name>A0ABN3QAS0_9ACTN</name>
<proteinExistence type="predicted"/>
<dbReference type="PANTHER" id="PTHR36234">
    <property type="entry name" value="LYSYL ENDOPEPTIDASE"/>
    <property type="match status" value="1"/>
</dbReference>
<comment type="caution">
    <text evidence="2">The sequence shown here is derived from an EMBL/GenBank/DDBJ whole genome shotgun (WGS) entry which is preliminary data.</text>
</comment>
<dbReference type="Gene3D" id="2.40.10.10">
    <property type="entry name" value="Trypsin-like serine proteases"/>
    <property type="match status" value="2"/>
</dbReference>
<accession>A0ABN3QAS0</accession>
<dbReference type="Pfam" id="PF13365">
    <property type="entry name" value="Trypsin_2"/>
    <property type="match status" value="1"/>
</dbReference>
<dbReference type="SUPFAM" id="SSF50494">
    <property type="entry name" value="Trypsin-like serine proteases"/>
    <property type="match status" value="1"/>
</dbReference>
<reference evidence="2 3" key="1">
    <citation type="journal article" date="2019" name="Int. J. Syst. Evol. Microbiol.">
        <title>The Global Catalogue of Microorganisms (GCM) 10K type strain sequencing project: providing services to taxonomists for standard genome sequencing and annotation.</title>
        <authorList>
            <consortium name="The Broad Institute Genomics Platform"/>
            <consortium name="The Broad Institute Genome Sequencing Center for Infectious Disease"/>
            <person name="Wu L."/>
            <person name="Ma J."/>
        </authorList>
    </citation>
    <scope>NUCLEOTIDE SEQUENCE [LARGE SCALE GENOMIC DNA]</scope>
    <source>
        <strain evidence="2 3">JCM 6833</strain>
    </source>
</reference>
<gene>
    <name evidence="2" type="ORF">GCM10010411_66600</name>
</gene>
<feature type="chain" id="PRO_5046294218" description="Serine protease" evidence="1">
    <location>
        <begin position="26"/>
        <end position="386"/>
    </location>
</feature>
<sequence>MSSLKWSGVVLGLLFAAATAAPVNAAPAPPSPPLSAQVTAPAPEVVGTEQAASAQLGTGRLRTTIRHPGASYVKVHFAVLSLRRGDHVTVTDATGRERHRYHSDPTRAQVPGNSPATAAEQGFWALSVEGDAATVTLHSTTGGIGSQVRIDRIARGFTAAEIAARPRPKSICGTNDYRDAVCYRSSHATEYQRSRAVARLLIGGTSLCTGWRVGPNNRMLTNNHCVATASGVRSTEVQFNYDCPTCGGTGSGPITKVTGDQMLKTSSRLDYTLYTVQNFSTISSFGYLELDARNPTQGEQIYIAGHPRALVKKLSIASDRDGGVCKIGTVVVGVNSGYNCDTEGGSSGSPVLARSTHKVIALHHLGGCPNMGTRISLIQPEIDGIL</sequence>
<dbReference type="Proteomes" id="UP001501509">
    <property type="component" value="Unassembled WGS sequence"/>
</dbReference>
<dbReference type="InterPro" id="IPR043504">
    <property type="entry name" value="Peptidase_S1_PA_chymotrypsin"/>
</dbReference>
<evidence type="ECO:0000313" key="2">
    <source>
        <dbReference type="EMBL" id="GAA2621381.1"/>
    </source>
</evidence>